<reference evidence="2 3" key="1">
    <citation type="journal article" date="2018" name="Sci. Rep.">
        <title>Comparative genomics provides insights into the lifestyle and reveals functional heterogeneity of dark septate endophytic fungi.</title>
        <authorList>
            <person name="Knapp D.G."/>
            <person name="Nemeth J.B."/>
            <person name="Barry K."/>
            <person name="Hainaut M."/>
            <person name="Henrissat B."/>
            <person name="Johnson J."/>
            <person name="Kuo A."/>
            <person name="Lim J.H.P."/>
            <person name="Lipzen A."/>
            <person name="Nolan M."/>
            <person name="Ohm R.A."/>
            <person name="Tamas L."/>
            <person name="Grigoriev I.V."/>
            <person name="Spatafora J.W."/>
            <person name="Nagy L.G."/>
            <person name="Kovacs G.M."/>
        </authorList>
    </citation>
    <scope>NUCLEOTIDE SEQUENCE [LARGE SCALE GENOMIC DNA]</scope>
    <source>
        <strain evidence="2 3">DSE2036</strain>
    </source>
</reference>
<name>A0A2V1DXA2_9PLEO</name>
<feature type="compositionally biased region" description="Polar residues" evidence="1">
    <location>
        <begin position="114"/>
        <end position="123"/>
    </location>
</feature>
<evidence type="ECO:0000313" key="3">
    <source>
        <dbReference type="Proteomes" id="UP000244855"/>
    </source>
</evidence>
<proteinExistence type="predicted"/>
<dbReference type="AlphaFoldDB" id="A0A2V1DXA2"/>
<feature type="compositionally biased region" description="Polar residues" evidence="1">
    <location>
        <begin position="260"/>
        <end position="269"/>
    </location>
</feature>
<sequence length="337" mass="37520">MSTPTPGFKKAQPLIGGPPQSVLQRLLEEIADGGAVTKRHNINHVSLDPLRRRPPPVTRHQPSVWVNGNSDAEDARNKLRAQDEARQKRRFKSNANNPTSNMKESESKEHDLLTDTSPSGLSDTSKHDSVMAFSDGHFLSSRTPMSDAQCSEYTSQFLAGIKRNPTPTLSLETRKRTRTKLDGHGTDSRRHTVSGNSELIMRGGGHLYDSPPEFIERLPPSRPQGIDPVDDSPLLHSSSFRPVDQGPRRPPTPSTPHHSYASSQGSESPATPPWMQPFQLMDGNKSIFLQVHGEDQRDNSLCLPCFRQHGEFNSVLEHGCEVCGEKKILTGHYWEKF</sequence>
<feature type="compositionally biased region" description="Polar residues" evidence="1">
    <location>
        <begin position="93"/>
        <end position="102"/>
    </location>
</feature>
<dbReference type="EMBL" id="KZ805338">
    <property type="protein sequence ID" value="PVI02801.1"/>
    <property type="molecule type" value="Genomic_DNA"/>
</dbReference>
<evidence type="ECO:0000313" key="2">
    <source>
        <dbReference type="EMBL" id="PVI02801.1"/>
    </source>
</evidence>
<organism evidence="2 3">
    <name type="scientific">Periconia macrospinosa</name>
    <dbReference type="NCBI Taxonomy" id="97972"/>
    <lineage>
        <taxon>Eukaryota</taxon>
        <taxon>Fungi</taxon>
        <taxon>Dikarya</taxon>
        <taxon>Ascomycota</taxon>
        <taxon>Pezizomycotina</taxon>
        <taxon>Dothideomycetes</taxon>
        <taxon>Pleosporomycetidae</taxon>
        <taxon>Pleosporales</taxon>
        <taxon>Massarineae</taxon>
        <taxon>Periconiaceae</taxon>
        <taxon>Periconia</taxon>
    </lineage>
</organism>
<feature type="region of interest" description="Disordered" evidence="1">
    <location>
        <begin position="34"/>
        <end position="128"/>
    </location>
</feature>
<keyword evidence="3" id="KW-1185">Reference proteome</keyword>
<feature type="region of interest" description="Disordered" evidence="1">
    <location>
        <begin position="164"/>
        <end position="277"/>
    </location>
</feature>
<feature type="compositionally biased region" description="Basic and acidic residues" evidence="1">
    <location>
        <begin position="73"/>
        <end position="86"/>
    </location>
</feature>
<dbReference type="Proteomes" id="UP000244855">
    <property type="component" value="Unassembled WGS sequence"/>
</dbReference>
<evidence type="ECO:0000256" key="1">
    <source>
        <dbReference type="SAM" id="MobiDB-lite"/>
    </source>
</evidence>
<gene>
    <name evidence="2" type="ORF">DM02DRAFT_700095</name>
</gene>
<feature type="compositionally biased region" description="Basic and acidic residues" evidence="1">
    <location>
        <begin position="103"/>
        <end position="113"/>
    </location>
</feature>
<feature type="compositionally biased region" description="Polar residues" evidence="1">
    <location>
        <begin position="60"/>
        <end position="70"/>
    </location>
</feature>
<dbReference type="OrthoDB" id="3688221at2759"/>
<accession>A0A2V1DXA2</accession>
<feature type="compositionally biased region" description="Basic and acidic residues" evidence="1">
    <location>
        <begin position="179"/>
        <end position="190"/>
    </location>
</feature>
<protein>
    <submittedName>
        <fullName evidence="2">Uncharacterized protein</fullName>
    </submittedName>
</protein>